<evidence type="ECO:0000256" key="1">
    <source>
        <dbReference type="ARBA" id="ARBA00004651"/>
    </source>
</evidence>
<dbReference type="InterPro" id="IPR035906">
    <property type="entry name" value="MetI-like_sf"/>
</dbReference>
<dbReference type="AlphaFoldDB" id="A0A0M6XWC1"/>
<dbReference type="STRING" id="187304.B0E33_27270"/>
<keyword evidence="5 7" id="KW-1133">Transmembrane helix</keyword>
<organism evidence="9 10">
    <name type="scientific">Roseibium aggregatum</name>
    <dbReference type="NCBI Taxonomy" id="187304"/>
    <lineage>
        <taxon>Bacteria</taxon>
        <taxon>Pseudomonadati</taxon>
        <taxon>Pseudomonadota</taxon>
        <taxon>Alphaproteobacteria</taxon>
        <taxon>Hyphomicrobiales</taxon>
        <taxon>Stappiaceae</taxon>
        <taxon>Roseibium</taxon>
    </lineage>
</organism>
<dbReference type="Gene3D" id="1.10.3720.10">
    <property type="entry name" value="MetI-like"/>
    <property type="match status" value="1"/>
</dbReference>
<dbReference type="PANTHER" id="PTHR32243:SF18">
    <property type="entry name" value="INNER MEMBRANE ABC TRANSPORTER PERMEASE PROTEIN YCJP"/>
    <property type="match status" value="1"/>
</dbReference>
<evidence type="ECO:0000256" key="2">
    <source>
        <dbReference type="ARBA" id="ARBA00022448"/>
    </source>
</evidence>
<keyword evidence="4 7" id="KW-0812">Transmembrane</keyword>
<dbReference type="InterPro" id="IPR000515">
    <property type="entry name" value="MetI-like"/>
</dbReference>
<feature type="transmembrane region" description="Helical" evidence="7">
    <location>
        <begin position="189"/>
        <end position="211"/>
    </location>
</feature>
<keyword evidence="2 7" id="KW-0813">Transport</keyword>
<dbReference type="PANTHER" id="PTHR32243">
    <property type="entry name" value="MALTOSE TRANSPORT SYSTEM PERMEASE-RELATED"/>
    <property type="match status" value="1"/>
</dbReference>
<dbReference type="SUPFAM" id="SSF161098">
    <property type="entry name" value="MetI-like"/>
    <property type="match status" value="1"/>
</dbReference>
<feature type="transmembrane region" description="Helical" evidence="7">
    <location>
        <begin position="141"/>
        <end position="160"/>
    </location>
</feature>
<keyword evidence="3" id="KW-1003">Cell membrane</keyword>
<feature type="domain" description="ABC transmembrane type-1" evidence="8">
    <location>
        <begin position="73"/>
        <end position="265"/>
    </location>
</feature>
<evidence type="ECO:0000256" key="4">
    <source>
        <dbReference type="ARBA" id="ARBA00022692"/>
    </source>
</evidence>
<protein>
    <submittedName>
        <fullName evidence="9">Inner membrane ABC transporter permease protein YcjP</fullName>
    </submittedName>
</protein>
<comment type="similarity">
    <text evidence="7">Belongs to the binding-protein-dependent transport system permease family.</text>
</comment>
<gene>
    <name evidence="9" type="primary">ycjP_1</name>
    <name evidence="9" type="ORF">LAL4801_00564</name>
</gene>
<dbReference type="Pfam" id="PF00528">
    <property type="entry name" value="BPD_transp_1"/>
    <property type="match status" value="1"/>
</dbReference>
<evidence type="ECO:0000256" key="7">
    <source>
        <dbReference type="RuleBase" id="RU363032"/>
    </source>
</evidence>
<keyword evidence="6 7" id="KW-0472">Membrane</keyword>
<evidence type="ECO:0000256" key="6">
    <source>
        <dbReference type="ARBA" id="ARBA00023136"/>
    </source>
</evidence>
<dbReference type="OrthoDB" id="9815445at2"/>
<evidence type="ECO:0000313" key="9">
    <source>
        <dbReference type="EMBL" id="CTQ42141.1"/>
    </source>
</evidence>
<evidence type="ECO:0000256" key="3">
    <source>
        <dbReference type="ARBA" id="ARBA00022475"/>
    </source>
</evidence>
<dbReference type="CDD" id="cd06261">
    <property type="entry name" value="TM_PBP2"/>
    <property type="match status" value="1"/>
</dbReference>
<dbReference type="RefSeq" id="WP_022998786.1">
    <property type="nucleotide sequence ID" value="NZ_CP045622.1"/>
</dbReference>
<evidence type="ECO:0000259" key="8">
    <source>
        <dbReference type="PROSITE" id="PS50928"/>
    </source>
</evidence>
<dbReference type="GO" id="GO:0005886">
    <property type="term" value="C:plasma membrane"/>
    <property type="evidence" value="ECO:0007669"/>
    <property type="project" value="UniProtKB-SubCell"/>
</dbReference>
<evidence type="ECO:0000256" key="5">
    <source>
        <dbReference type="ARBA" id="ARBA00022989"/>
    </source>
</evidence>
<dbReference type="Proteomes" id="UP000048926">
    <property type="component" value="Unassembled WGS sequence"/>
</dbReference>
<dbReference type="GO" id="GO:0055085">
    <property type="term" value="P:transmembrane transport"/>
    <property type="evidence" value="ECO:0007669"/>
    <property type="project" value="InterPro"/>
</dbReference>
<dbReference type="InterPro" id="IPR050901">
    <property type="entry name" value="BP-dep_ABC_trans_perm"/>
</dbReference>
<feature type="transmembrane region" description="Helical" evidence="7">
    <location>
        <begin position="12"/>
        <end position="34"/>
    </location>
</feature>
<reference evidence="10" key="1">
    <citation type="submission" date="2015-07" db="EMBL/GenBank/DDBJ databases">
        <authorList>
            <person name="Rodrigo-Torres Lidia"/>
            <person name="Arahal R.David."/>
        </authorList>
    </citation>
    <scope>NUCLEOTIDE SEQUENCE [LARGE SCALE GENOMIC DNA]</scope>
    <source>
        <strain evidence="10">CECT 4801</strain>
    </source>
</reference>
<dbReference type="KEGG" id="lagg:B0E33_27270"/>
<dbReference type="EMBL" id="CXST01000001">
    <property type="protein sequence ID" value="CTQ42141.1"/>
    <property type="molecule type" value="Genomic_DNA"/>
</dbReference>
<evidence type="ECO:0000313" key="10">
    <source>
        <dbReference type="Proteomes" id="UP000048926"/>
    </source>
</evidence>
<dbReference type="PROSITE" id="PS50928">
    <property type="entry name" value="ABC_TM1"/>
    <property type="match status" value="1"/>
</dbReference>
<feature type="transmembrane region" description="Helical" evidence="7">
    <location>
        <begin position="109"/>
        <end position="129"/>
    </location>
</feature>
<accession>A0A0M6XWC1</accession>
<sequence>MLHKYRWYEYVLIYLGLAVFLTFVLAPFVEAFVVSLRPLSSLFSIPYKFITDKMSFDAYITMWQNVPLLWVYMLNSFFIATVVTVLGLFCIIPAAYAFARFEFPARNSLLGIFIAVNMFSGAVLIIPLFKLMQQYGLLNTYFAMIAPGTAFVIPTGIWLLRSYLIRIPKELEEAAWVDGAGKIYTLWRVIIPVALPGIVVVTITAFITAYAQQFIYALTFNSVNELNPLPVGLFQFFGRQTVVWNELMAASLVGILPVLFVYVFLQRFIVAGLTAGAVKE</sequence>
<name>A0A0M6XWC1_9HYPH</name>
<proteinExistence type="inferred from homology"/>
<feature type="transmembrane region" description="Helical" evidence="7">
    <location>
        <begin position="69"/>
        <end position="97"/>
    </location>
</feature>
<feature type="transmembrane region" description="Helical" evidence="7">
    <location>
        <begin position="247"/>
        <end position="265"/>
    </location>
</feature>
<keyword evidence="10" id="KW-1185">Reference proteome</keyword>
<comment type="subcellular location">
    <subcellularLocation>
        <location evidence="1 7">Cell membrane</location>
        <topology evidence="1 7">Multi-pass membrane protein</topology>
    </subcellularLocation>
</comment>